<reference evidence="2 4" key="2">
    <citation type="submission" date="2017-09" db="EMBL/GenBank/DDBJ databases">
        <title>Large-scale bioinformatics analysis of Bacillus genomes uncovers conserved roles of natural products in bacterial physiology.</title>
        <authorList>
            <consortium name="Agbiome Team Llc"/>
            <person name="Bleich R.M."/>
            <person name="Kirk G.J."/>
            <person name="Santa Maria K.C."/>
            <person name="Allen S.E."/>
            <person name="Farag S."/>
            <person name="Shank E.A."/>
            <person name="Bowers A."/>
        </authorList>
    </citation>
    <scope>NUCLEOTIDE SEQUENCE [LARGE SCALE GENOMIC DNA]</scope>
    <source>
        <strain evidence="2 4">AFS020204</strain>
    </source>
</reference>
<dbReference type="EMBL" id="NTSO01000015">
    <property type="protein sequence ID" value="PFF45987.1"/>
    <property type="molecule type" value="Genomic_DNA"/>
</dbReference>
<reference evidence="1 3" key="1">
    <citation type="submission" date="2015-12" db="EMBL/GenBank/DDBJ databases">
        <title>Bacillus cereus Group isolate.</title>
        <authorList>
            <person name="Kovac J."/>
        </authorList>
    </citation>
    <scope>NUCLEOTIDE SEQUENCE [LARGE SCALE GENOMIC DNA]</scope>
    <source>
        <strain evidence="1 3">FSL K6-0073</strain>
    </source>
</reference>
<dbReference type="Proteomes" id="UP000075476">
    <property type="component" value="Unassembled WGS sequence"/>
</dbReference>
<comment type="caution">
    <text evidence="1">The sequence shown here is derived from an EMBL/GenBank/DDBJ whole genome shotgun (WGS) entry which is preliminary data.</text>
</comment>
<evidence type="ECO:0000313" key="4">
    <source>
        <dbReference type="Proteomes" id="UP000220210"/>
    </source>
</evidence>
<name>A0A9X0SPI7_BACCE</name>
<protein>
    <submittedName>
        <fullName evidence="1">Uncharacterized protein</fullName>
    </submittedName>
</protein>
<accession>A0A9X0SPI7</accession>
<evidence type="ECO:0000313" key="3">
    <source>
        <dbReference type="Proteomes" id="UP000075476"/>
    </source>
</evidence>
<dbReference type="AlphaFoldDB" id="A0A9X0SPI7"/>
<evidence type="ECO:0000313" key="1">
    <source>
        <dbReference type="EMBL" id="KXY51242.1"/>
    </source>
</evidence>
<gene>
    <name evidence="1" type="ORF">AT268_32645</name>
    <name evidence="2" type="ORF">CN357_21260</name>
</gene>
<organism evidence="1 3">
    <name type="scientific">Bacillus cereus</name>
    <dbReference type="NCBI Taxonomy" id="1396"/>
    <lineage>
        <taxon>Bacteria</taxon>
        <taxon>Bacillati</taxon>
        <taxon>Bacillota</taxon>
        <taxon>Bacilli</taxon>
        <taxon>Bacillales</taxon>
        <taxon>Bacillaceae</taxon>
        <taxon>Bacillus</taxon>
        <taxon>Bacillus cereus group</taxon>
    </lineage>
</organism>
<evidence type="ECO:0000313" key="2">
    <source>
        <dbReference type="EMBL" id="PFF45987.1"/>
    </source>
</evidence>
<sequence>MMVDEDLRCEKCEHFFTYKEIEECKTIYCEKLGILVCEDCDKQMKMNDIEKKEQPIMKKFDNLATTLVSKFHGNKVEEVVLENQNMNELELVSLVSEIVQKEMEETLLSVGEGYASEIMIDSFKDIDYRALIAYYKES</sequence>
<proteinExistence type="predicted"/>
<dbReference type="Proteomes" id="UP000220210">
    <property type="component" value="Unassembled WGS sequence"/>
</dbReference>
<dbReference type="EMBL" id="LOMO01000001">
    <property type="protein sequence ID" value="KXY51242.1"/>
    <property type="molecule type" value="Genomic_DNA"/>
</dbReference>
<dbReference type="RefSeq" id="WP_061662579.1">
    <property type="nucleotide sequence ID" value="NZ_LOMO01000001.1"/>
</dbReference>